<feature type="compositionally biased region" description="Basic and acidic residues" evidence="1">
    <location>
        <begin position="47"/>
        <end position="56"/>
    </location>
</feature>
<protein>
    <submittedName>
        <fullName evidence="2">Uncharacterized protein</fullName>
    </submittedName>
</protein>
<dbReference type="EMBL" id="KR029599">
    <property type="protein sequence ID" value="AKH47834.1"/>
    <property type="molecule type" value="Genomic_DNA"/>
</dbReference>
<evidence type="ECO:0000313" key="2">
    <source>
        <dbReference type="EMBL" id="AKH47834.1"/>
    </source>
</evidence>
<evidence type="ECO:0000256" key="1">
    <source>
        <dbReference type="SAM" id="MobiDB-lite"/>
    </source>
</evidence>
<organism evidence="2">
    <name type="scientific">uncultured marine virus</name>
    <dbReference type="NCBI Taxonomy" id="186617"/>
    <lineage>
        <taxon>Viruses</taxon>
        <taxon>environmental samples</taxon>
    </lineage>
</organism>
<sequence>MPFLPIDQETSHRYLGIFDPSTQIAVWTYHPRPRSHLVQAPPPAHELSLDAPKDLHQPLLSDL</sequence>
<feature type="region of interest" description="Disordered" evidence="1">
    <location>
        <begin position="35"/>
        <end position="63"/>
    </location>
</feature>
<reference evidence="2" key="1">
    <citation type="journal article" date="2015" name="Front. Microbiol.">
        <title>Combining genomic sequencing methods to explore viral diversity and reveal potential virus-host interactions.</title>
        <authorList>
            <person name="Chow C.E."/>
            <person name="Winget D.M."/>
            <person name="White R.A.III."/>
            <person name="Hallam S.J."/>
            <person name="Suttle C.A."/>
        </authorList>
    </citation>
    <scope>NUCLEOTIDE SEQUENCE</scope>
    <source>
        <strain evidence="2">Oxic1_4</strain>
    </source>
</reference>
<proteinExistence type="predicted"/>
<reference evidence="2" key="2">
    <citation type="submission" date="2015-03" db="EMBL/GenBank/DDBJ databases">
        <authorList>
            <person name="Chow C.-E.T."/>
            <person name="Winget D.M."/>
            <person name="White R.A.III."/>
            <person name="Hallam S.J."/>
            <person name="Suttle C.A."/>
        </authorList>
    </citation>
    <scope>NUCLEOTIDE SEQUENCE</scope>
    <source>
        <strain evidence="2">Oxic1_4</strain>
    </source>
</reference>
<accession>A0A0F7L5N2</accession>
<name>A0A0F7L5N2_9VIRU</name>